<dbReference type="InterPro" id="IPR007396">
    <property type="entry name" value="TR_PAI2-type"/>
</dbReference>
<dbReference type="PIRSF" id="PIRSF010372">
    <property type="entry name" value="PaiB"/>
    <property type="match status" value="1"/>
</dbReference>
<evidence type="ECO:0000313" key="1">
    <source>
        <dbReference type="EMBL" id="EMY81125.1"/>
    </source>
</evidence>
<dbReference type="PANTHER" id="PTHR35802">
    <property type="entry name" value="PROTEASE SYNTHASE AND SPORULATION PROTEIN PAI 2"/>
    <property type="match status" value="1"/>
</dbReference>
<sequence>MSYLPSHFTSKNWESVKAFIELFPLATLISLHNQEIFTSHIPFIIDNDKLVGHINKENPQFEHLHKSKVELIFHAGDAYISPSEFKTDELPTFNYAKVHLKGKANFIEEPKMVESLIAMTNQLDFNFKLKPTHPKLPMLKHFIQGLEVSIEEFHGRFKMSQDKSESHFNTAKTLLQQSQEERLNLFLNSLSQSDY</sequence>
<organism evidence="1 2">
    <name type="scientific">Psychroflexus gondwanensis ACAM 44</name>
    <dbReference type="NCBI Taxonomy" id="1189619"/>
    <lineage>
        <taxon>Bacteria</taxon>
        <taxon>Pseudomonadati</taxon>
        <taxon>Bacteroidota</taxon>
        <taxon>Flavobacteriia</taxon>
        <taxon>Flavobacteriales</taxon>
        <taxon>Flavobacteriaceae</taxon>
        <taxon>Psychroflexus</taxon>
    </lineage>
</organism>
<keyword evidence="2" id="KW-1185">Reference proteome</keyword>
<dbReference type="Proteomes" id="UP000012317">
    <property type="component" value="Unassembled WGS sequence"/>
</dbReference>
<dbReference type="EMBL" id="APLF01000007">
    <property type="protein sequence ID" value="EMY81125.1"/>
    <property type="molecule type" value="Genomic_DNA"/>
</dbReference>
<comment type="caution">
    <text evidence="1">The sequence shown here is derived from an EMBL/GenBank/DDBJ whole genome shotgun (WGS) entry which is preliminary data.</text>
</comment>
<dbReference type="Pfam" id="PF04299">
    <property type="entry name" value="FMN_bind_2"/>
    <property type="match status" value="1"/>
</dbReference>
<gene>
    <name evidence="1" type="ORF">pgond44_07800</name>
</gene>
<dbReference type="STRING" id="1189619.pgond44_07800"/>
<name>N1WQ66_9FLAO</name>
<dbReference type="PANTHER" id="PTHR35802:SF1">
    <property type="entry name" value="PROTEASE SYNTHASE AND SPORULATION PROTEIN PAI 2"/>
    <property type="match status" value="1"/>
</dbReference>
<proteinExistence type="predicted"/>
<dbReference type="AlphaFoldDB" id="N1WQ66"/>
<dbReference type="SUPFAM" id="SSF50475">
    <property type="entry name" value="FMN-binding split barrel"/>
    <property type="match status" value="1"/>
</dbReference>
<dbReference type="InterPro" id="IPR012349">
    <property type="entry name" value="Split_barrel_FMN-bd"/>
</dbReference>
<protein>
    <submittedName>
        <fullName evidence="1">FMN-binding negative transcriptional regulator PaiB-like protein</fullName>
    </submittedName>
</protein>
<accession>N1WQ66</accession>
<dbReference type="RefSeq" id="WP_003439479.1">
    <property type="nucleotide sequence ID" value="NZ_APLF01000007.1"/>
</dbReference>
<dbReference type="eggNOG" id="COG2808">
    <property type="taxonomic scope" value="Bacteria"/>
</dbReference>
<dbReference type="Gene3D" id="2.30.110.10">
    <property type="entry name" value="Electron Transport, Fmn-binding Protein, Chain A"/>
    <property type="match status" value="1"/>
</dbReference>
<reference evidence="1 2" key="1">
    <citation type="journal article" date="2014" name="Genome Biol. Evol.">
        <title>Extensive gene acquisition in the extremely psychrophilic bacterial species Psychroflexus torquis and the link to sea-ice ecosystem specialism.</title>
        <authorList>
            <person name="Feng S."/>
            <person name="Powell S.M."/>
            <person name="Wilson R."/>
            <person name="Bowman J.P."/>
        </authorList>
    </citation>
    <scope>NUCLEOTIDE SEQUENCE [LARGE SCALE GENOMIC DNA]</scope>
    <source>
        <strain evidence="1 2">ACAM 44</strain>
    </source>
</reference>
<evidence type="ECO:0000313" key="2">
    <source>
        <dbReference type="Proteomes" id="UP000012317"/>
    </source>
</evidence>